<evidence type="ECO:0000313" key="8">
    <source>
        <dbReference type="EMBL" id="TXN38257.1"/>
    </source>
</evidence>
<evidence type="ECO:0000256" key="6">
    <source>
        <dbReference type="PIRSR" id="PIRSR031924-51"/>
    </source>
</evidence>
<dbReference type="InterPro" id="IPR026263">
    <property type="entry name" value="Alkaline_phosphatase_prok"/>
</dbReference>
<accession>A0A5C8V9B6</accession>
<dbReference type="PANTHER" id="PTHR10151">
    <property type="entry name" value="ECTONUCLEOTIDE PYROPHOSPHATASE/PHOSPHODIESTERASE"/>
    <property type="match status" value="1"/>
</dbReference>
<dbReference type="InterPro" id="IPR017850">
    <property type="entry name" value="Alkaline_phosphatase_core_sf"/>
</dbReference>
<feature type="chain" id="PRO_5022904789" evidence="7">
    <location>
        <begin position="25"/>
        <end position="544"/>
    </location>
</feature>
<dbReference type="NCBIfam" id="NF042991">
    <property type="entry name" value="alk_phos_PafA"/>
    <property type="match status" value="1"/>
</dbReference>
<dbReference type="InterPro" id="IPR002591">
    <property type="entry name" value="Phosphodiest/P_Trfase"/>
</dbReference>
<evidence type="ECO:0000256" key="4">
    <source>
        <dbReference type="PIRNR" id="PIRNR031924"/>
    </source>
</evidence>
<dbReference type="Gene3D" id="3.40.720.10">
    <property type="entry name" value="Alkaline Phosphatase, subunit A"/>
    <property type="match status" value="1"/>
</dbReference>
<keyword evidence="1 5" id="KW-0597">Phosphoprotein</keyword>
<organism evidence="8 9">
    <name type="scientific">Flagellimonas hymeniacidonis</name>
    <dbReference type="NCBI Taxonomy" id="2603628"/>
    <lineage>
        <taxon>Bacteria</taxon>
        <taxon>Pseudomonadati</taxon>
        <taxon>Bacteroidota</taxon>
        <taxon>Flavobacteriia</taxon>
        <taxon>Flavobacteriales</taxon>
        <taxon>Flavobacteriaceae</taxon>
        <taxon>Flagellimonas</taxon>
    </lineage>
</organism>
<dbReference type="Pfam" id="PF01663">
    <property type="entry name" value="Phosphodiest"/>
    <property type="match status" value="1"/>
</dbReference>
<dbReference type="EMBL" id="VRUR01000001">
    <property type="protein sequence ID" value="TXN38257.1"/>
    <property type="molecule type" value="Genomic_DNA"/>
</dbReference>
<keyword evidence="9" id="KW-1185">Reference proteome</keyword>
<gene>
    <name evidence="8" type="ORF">FVB32_08170</name>
</gene>
<comment type="caution">
    <text evidence="8">The sequence shown here is derived from an EMBL/GenBank/DDBJ whole genome shotgun (WGS) entry which is preliminary data.</text>
</comment>
<feature type="active site" description="Phosphothreonine intermediate" evidence="5">
    <location>
        <position position="80"/>
    </location>
</feature>
<reference evidence="8 9" key="1">
    <citation type="submission" date="2019-08" db="EMBL/GenBank/DDBJ databases">
        <title>Professor.</title>
        <authorList>
            <person name="Park J.S."/>
        </authorList>
    </citation>
    <scope>NUCLEOTIDE SEQUENCE [LARGE SCALE GENOMIC DNA]</scope>
    <source>
        <strain evidence="8 9">176CP5-101</strain>
    </source>
</reference>
<evidence type="ECO:0000256" key="1">
    <source>
        <dbReference type="ARBA" id="ARBA00022553"/>
    </source>
</evidence>
<evidence type="ECO:0000256" key="2">
    <source>
        <dbReference type="ARBA" id="ARBA00022723"/>
    </source>
</evidence>
<dbReference type="Gene3D" id="3.30.1360.150">
    <property type="match status" value="1"/>
</dbReference>
<evidence type="ECO:0000313" key="9">
    <source>
        <dbReference type="Proteomes" id="UP000321456"/>
    </source>
</evidence>
<keyword evidence="2 4" id="KW-0479">Metal-binding</keyword>
<feature type="binding site" evidence="6">
    <location>
        <position position="101"/>
    </location>
    <ligand>
        <name>substrate</name>
    </ligand>
</feature>
<dbReference type="AlphaFoldDB" id="A0A5C8V9B6"/>
<dbReference type="RefSeq" id="WP_147743036.1">
    <property type="nucleotide sequence ID" value="NZ_VRUR01000001.1"/>
</dbReference>
<evidence type="ECO:0000256" key="5">
    <source>
        <dbReference type="PIRSR" id="PIRSR031924-50"/>
    </source>
</evidence>
<protein>
    <submittedName>
        <fullName evidence="8">Alkaline phosphatase family protein</fullName>
    </submittedName>
</protein>
<sequence length="544" mass="62017">MAPIKVIKIAFILMAVLCSQYSFAQHNDKPKLVVGIVVDQMRQEYLYRFWDNYSENGFKRLIRDGFNVKNMHYNYVPTATGPGHASIYTGSTPANHGIVANDWYNREKRRPMYCAEDEAEFLVDGPNSEKKVTGYSRSPKNLKSNTITDELKLFSNGRSKVTGISLKDRGAIFPAGHLADYAFWYNTESGDFITSSYYSDNLPKWLNKFNKRKVADSLLNVKWEPLLPLEKYSHSGPDASSMEKLFVSKKTSEFPYDLKKLRKKNGDFALLPQVPFGNTLLTQMAKATIKGEKMGQDDEIDFLTISYSSTDYVGHGFGIRSKELEDTYVRIDRELSELLGFLDDEVGKGNYLLFLTADHAASDHPPFLESSRLPGKFFDTAAIKDSLNRSLWKLYGQGDYISHLDKIQVYLNTVKTSKREVLETSIALLESMEGIAEMYVPYLHNTRNFEIDKIFRKSYHRQNSGDILLRFKPGWMPKRLEGTTHGTAYNDDTHVPMLWYGWKVPLGTSIAKHTIDQIVPTLSFLLDIPLPSNASSEPIHELFD</sequence>
<name>A0A5C8V9B6_9FLAO</name>
<proteinExistence type="predicted"/>
<dbReference type="GO" id="GO:0004035">
    <property type="term" value="F:alkaline phosphatase activity"/>
    <property type="evidence" value="ECO:0007669"/>
    <property type="project" value="InterPro"/>
</dbReference>
<dbReference type="PANTHER" id="PTHR10151:SF120">
    <property type="entry name" value="BIS(5'-ADENOSYL)-TRIPHOSPHATASE"/>
    <property type="match status" value="1"/>
</dbReference>
<dbReference type="Proteomes" id="UP000321456">
    <property type="component" value="Unassembled WGS sequence"/>
</dbReference>
<dbReference type="GO" id="GO:0046872">
    <property type="term" value="F:metal ion binding"/>
    <property type="evidence" value="ECO:0007669"/>
    <property type="project" value="UniProtKB-KW"/>
</dbReference>
<feature type="signal peptide" evidence="7">
    <location>
        <begin position="1"/>
        <end position="24"/>
    </location>
</feature>
<dbReference type="CDD" id="cd16016">
    <property type="entry name" value="AP-SPAP"/>
    <property type="match status" value="1"/>
</dbReference>
<dbReference type="SUPFAM" id="SSF53649">
    <property type="entry name" value="Alkaline phosphatase-like"/>
    <property type="match status" value="1"/>
</dbReference>
<dbReference type="PIRSF" id="PIRSF031924">
    <property type="entry name" value="Pi-irrepressible_AP"/>
    <property type="match status" value="1"/>
</dbReference>
<keyword evidence="3 7" id="KW-0732">Signal</keyword>
<evidence type="ECO:0000256" key="7">
    <source>
        <dbReference type="SAM" id="SignalP"/>
    </source>
</evidence>
<feature type="binding site" evidence="6">
    <location>
        <begin position="167"/>
        <end position="169"/>
    </location>
    <ligand>
        <name>substrate</name>
    </ligand>
</feature>
<evidence type="ECO:0000256" key="3">
    <source>
        <dbReference type="ARBA" id="ARBA00022729"/>
    </source>
</evidence>